<accession>A0ABT4YDZ8</accession>
<comment type="caution">
    <text evidence="2">The sequence shown here is derived from an EMBL/GenBank/DDBJ whole genome shotgun (WGS) entry which is preliminary data.</text>
</comment>
<evidence type="ECO:0000313" key="2">
    <source>
        <dbReference type="EMBL" id="MDA8486951.1"/>
    </source>
</evidence>
<protein>
    <submittedName>
        <fullName evidence="2">Uncharacterized protein</fullName>
    </submittedName>
</protein>
<proteinExistence type="predicted"/>
<dbReference type="Proteomes" id="UP001211689">
    <property type="component" value="Unassembled WGS sequence"/>
</dbReference>
<gene>
    <name evidence="2" type="ORF">NNO07_28215</name>
</gene>
<reference evidence="2 3" key="1">
    <citation type="submission" date="2022-07" db="EMBL/GenBank/DDBJ databases">
        <title>Genome Analysis of Selected Gammaproteobacteria from Nigerian Food snails.</title>
        <authorList>
            <person name="Okafor A.C."/>
        </authorList>
    </citation>
    <scope>NUCLEOTIDE SEQUENCE [LARGE SCALE GENOMIC DNA]</scope>
    <source>
        <strain evidence="2 3">Awg 2</strain>
    </source>
</reference>
<organism evidence="2 3">
    <name type="scientific">Metapseudomonas resinovorans</name>
    <name type="common">Pseudomonas resinovorans</name>
    <dbReference type="NCBI Taxonomy" id="53412"/>
    <lineage>
        <taxon>Bacteria</taxon>
        <taxon>Pseudomonadati</taxon>
        <taxon>Pseudomonadota</taxon>
        <taxon>Gammaproteobacteria</taxon>
        <taxon>Pseudomonadales</taxon>
        <taxon>Pseudomonadaceae</taxon>
        <taxon>Metapseudomonas</taxon>
    </lineage>
</organism>
<sequence>MRSLQAASKERASHNRKLVTHPLSDDRVPFTKEMKATHTILVPQFAPYQTSIAEAALRASGYQVEVLKQASRENIDYG</sequence>
<evidence type="ECO:0000256" key="1">
    <source>
        <dbReference type="SAM" id="MobiDB-lite"/>
    </source>
</evidence>
<name>A0ABT4YDZ8_METRE</name>
<keyword evidence="3" id="KW-1185">Reference proteome</keyword>
<feature type="region of interest" description="Disordered" evidence="1">
    <location>
        <begin position="1"/>
        <end position="24"/>
    </location>
</feature>
<dbReference type="RefSeq" id="WP_271472679.1">
    <property type="nucleotide sequence ID" value="NZ_JANEWF010000147.1"/>
</dbReference>
<feature type="non-terminal residue" evidence="2">
    <location>
        <position position="78"/>
    </location>
</feature>
<dbReference type="EMBL" id="JANEWF010000147">
    <property type="protein sequence ID" value="MDA8486951.1"/>
    <property type="molecule type" value="Genomic_DNA"/>
</dbReference>
<evidence type="ECO:0000313" key="3">
    <source>
        <dbReference type="Proteomes" id="UP001211689"/>
    </source>
</evidence>